<feature type="domain" description="CBM1" evidence="13">
    <location>
        <begin position="164"/>
        <end position="200"/>
    </location>
</feature>
<evidence type="ECO:0000256" key="9">
    <source>
        <dbReference type="ARBA" id="ARBA00023326"/>
    </source>
</evidence>
<evidence type="ECO:0000256" key="6">
    <source>
        <dbReference type="ARBA" id="ARBA00023001"/>
    </source>
</evidence>
<keyword evidence="4 12" id="KW-0732">Signal</keyword>
<keyword evidence="5" id="KW-0378">Hydrolase</keyword>
<comment type="caution">
    <text evidence="14">The sequence shown here is derived from an EMBL/GenBank/DDBJ whole genome shotgun (WGS) entry which is preliminary data.</text>
</comment>
<dbReference type="SUPFAM" id="SSF57180">
    <property type="entry name" value="Cellulose-binding domain"/>
    <property type="match status" value="3"/>
</dbReference>
<feature type="chain" id="PRO_5032442845" description="Cellulase" evidence="12">
    <location>
        <begin position="21"/>
        <end position="437"/>
    </location>
</feature>
<dbReference type="InterPro" id="IPR000334">
    <property type="entry name" value="Glyco_hydro_45"/>
</dbReference>
<dbReference type="InterPro" id="IPR035971">
    <property type="entry name" value="CBD_sf"/>
</dbReference>
<keyword evidence="9" id="KW-0624">Polysaccharide degradation</keyword>
<dbReference type="Proteomes" id="UP000663828">
    <property type="component" value="Unassembled WGS sequence"/>
</dbReference>
<evidence type="ECO:0000259" key="13">
    <source>
        <dbReference type="PROSITE" id="PS51164"/>
    </source>
</evidence>
<sequence length="437" mass="46063">MWKLALLLLIGLVNIPNTTPCVAIWNQCGGINFSGETTCCDSLTCTVLNPWYSQCLQGATDSTTTTTTTTTTTSNQGNSGCNSLYSQCNGENWSNPTCCIDSVCTYSNPYYSQCLPGSSTQSTTASTTESTTTPTPTTSTTSTTTTTTTTTQSTTSSPSTVNQNCVPQYQQCGGINYYGSTTCCDGSTCNYLNDYYYQCLPSGNPTSSSSSTSSSTASSSSSSSTQSNGDNGQPGVTTRYWDCCKASCGWPGKASVTNPVQSCQRDGVTPIDVNAASICNGGDSSMCNNQQPWSVNSTFSYGYAAAHIAGQGESDWCCACYLLTFTSGPVVGKKMIVQVTNTGGDLGNNHFDLQMPGGGVGIFNGCSSQFGTGNPGPWGAQYGGVSSISDCDNLPAVLKPGCYWRFQWFQNADNPTMTFKQVDCPLDLTVNTQCQRL</sequence>
<dbReference type="PROSITE" id="PS51164">
    <property type="entry name" value="CBM1_2"/>
    <property type="match status" value="3"/>
</dbReference>
<dbReference type="PANTHER" id="PTHR39730">
    <property type="entry name" value="ENDOGLUCANASE 1"/>
    <property type="match status" value="1"/>
</dbReference>
<feature type="signal peptide" evidence="12">
    <location>
        <begin position="1"/>
        <end position="20"/>
    </location>
</feature>
<keyword evidence="7" id="KW-0119">Carbohydrate metabolism</keyword>
<dbReference type="SMART" id="SM00236">
    <property type="entry name" value="fCBD"/>
    <property type="match status" value="3"/>
</dbReference>
<evidence type="ECO:0000256" key="10">
    <source>
        <dbReference type="PROSITE-ProRule" id="PRU10069"/>
    </source>
</evidence>
<comment type="catalytic activity">
    <reaction evidence="1 10">
        <text>Endohydrolysis of (1-&gt;4)-beta-D-glucosidic linkages in cellulose, lichenin and cereal beta-D-glucans.</text>
        <dbReference type="EC" id="3.2.1.4"/>
    </reaction>
</comment>
<dbReference type="PROSITE" id="PS01140">
    <property type="entry name" value="GLYCOSYL_HYDROL_F45"/>
    <property type="match status" value="1"/>
</dbReference>
<evidence type="ECO:0000256" key="5">
    <source>
        <dbReference type="ARBA" id="ARBA00022801"/>
    </source>
</evidence>
<dbReference type="Pfam" id="PF02015">
    <property type="entry name" value="Glyco_hydro_45"/>
    <property type="match status" value="1"/>
</dbReference>
<gene>
    <name evidence="14" type="ORF">XAT740_LOCUS27966</name>
</gene>
<dbReference type="GO" id="GO:0008810">
    <property type="term" value="F:cellulase activity"/>
    <property type="evidence" value="ECO:0007669"/>
    <property type="project" value="UniProtKB-EC"/>
</dbReference>
<dbReference type="GO" id="GO:0030248">
    <property type="term" value="F:cellulose binding"/>
    <property type="evidence" value="ECO:0007669"/>
    <property type="project" value="InterPro"/>
</dbReference>
<dbReference type="PROSITE" id="PS00562">
    <property type="entry name" value="CBM1_1"/>
    <property type="match status" value="2"/>
</dbReference>
<feature type="compositionally biased region" description="Low complexity" evidence="11">
    <location>
        <begin position="210"/>
        <end position="227"/>
    </location>
</feature>
<evidence type="ECO:0000256" key="1">
    <source>
        <dbReference type="ARBA" id="ARBA00000966"/>
    </source>
</evidence>
<evidence type="ECO:0000256" key="2">
    <source>
        <dbReference type="ARBA" id="ARBA00007793"/>
    </source>
</evidence>
<evidence type="ECO:0000256" key="7">
    <source>
        <dbReference type="ARBA" id="ARBA00023277"/>
    </source>
</evidence>
<reference evidence="14" key="1">
    <citation type="submission" date="2021-02" db="EMBL/GenBank/DDBJ databases">
        <authorList>
            <person name="Nowell W R."/>
        </authorList>
    </citation>
    <scope>NUCLEOTIDE SEQUENCE</scope>
</reference>
<keyword evidence="15" id="KW-1185">Reference proteome</keyword>
<dbReference type="GO" id="GO:0030245">
    <property type="term" value="P:cellulose catabolic process"/>
    <property type="evidence" value="ECO:0007669"/>
    <property type="project" value="UniProtKB-KW"/>
</dbReference>
<evidence type="ECO:0000256" key="3">
    <source>
        <dbReference type="ARBA" id="ARBA00012601"/>
    </source>
</evidence>
<dbReference type="EC" id="3.2.1.4" evidence="3 10"/>
<feature type="active site" description="Nucleophile" evidence="10">
    <location>
        <position position="242"/>
    </location>
</feature>
<keyword evidence="8" id="KW-0326">Glycosidase</keyword>
<evidence type="ECO:0000313" key="14">
    <source>
        <dbReference type="EMBL" id="CAF1283878.1"/>
    </source>
</evidence>
<dbReference type="InterPro" id="IPR052288">
    <property type="entry name" value="GH45_Enzymes"/>
</dbReference>
<organism evidence="14 15">
    <name type="scientific">Adineta ricciae</name>
    <name type="common">Rotifer</name>
    <dbReference type="NCBI Taxonomy" id="249248"/>
    <lineage>
        <taxon>Eukaryota</taxon>
        <taxon>Metazoa</taxon>
        <taxon>Spiralia</taxon>
        <taxon>Gnathifera</taxon>
        <taxon>Rotifera</taxon>
        <taxon>Eurotatoria</taxon>
        <taxon>Bdelloidea</taxon>
        <taxon>Adinetida</taxon>
        <taxon>Adinetidae</taxon>
        <taxon>Adineta</taxon>
    </lineage>
</organism>
<dbReference type="EMBL" id="CAJNOR010002363">
    <property type="protein sequence ID" value="CAF1283878.1"/>
    <property type="molecule type" value="Genomic_DNA"/>
</dbReference>
<evidence type="ECO:0000256" key="12">
    <source>
        <dbReference type="SAM" id="SignalP"/>
    </source>
</evidence>
<dbReference type="AlphaFoldDB" id="A0A815CGX2"/>
<name>A0A815CGX2_ADIRI</name>
<evidence type="ECO:0000256" key="4">
    <source>
        <dbReference type="ARBA" id="ARBA00022729"/>
    </source>
</evidence>
<dbReference type="InterPro" id="IPR000254">
    <property type="entry name" value="CBD"/>
</dbReference>
<feature type="domain" description="CBM1" evidence="13">
    <location>
        <begin position="20"/>
        <end position="56"/>
    </location>
</feature>
<feature type="compositionally biased region" description="Low complexity" evidence="11">
    <location>
        <begin position="125"/>
        <end position="160"/>
    </location>
</feature>
<feature type="region of interest" description="Disordered" evidence="11">
    <location>
        <begin position="210"/>
        <end position="233"/>
    </location>
</feature>
<dbReference type="GO" id="GO:0005576">
    <property type="term" value="C:extracellular region"/>
    <property type="evidence" value="ECO:0007669"/>
    <property type="project" value="InterPro"/>
</dbReference>
<evidence type="ECO:0000313" key="15">
    <source>
        <dbReference type="Proteomes" id="UP000663828"/>
    </source>
</evidence>
<feature type="domain" description="CBM1" evidence="13">
    <location>
        <begin position="80"/>
        <end position="115"/>
    </location>
</feature>
<proteinExistence type="inferred from homology"/>
<protein>
    <recommendedName>
        <fullName evidence="3 10">Cellulase</fullName>
        <ecNumber evidence="3 10">3.2.1.4</ecNumber>
    </recommendedName>
</protein>
<dbReference type="Gene3D" id="2.40.40.10">
    <property type="entry name" value="RlpA-like domain"/>
    <property type="match status" value="1"/>
</dbReference>
<dbReference type="InterPro" id="IPR036908">
    <property type="entry name" value="RlpA-like_sf"/>
</dbReference>
<evidence type="ECO:0000256" key="8">
    <source>
        <dbReference type="ARBA" id="ARBA00023295"/>
    </source>
</evidence>
<feature type="region of interest" description="Disordered" evidence="11">
    <location>
        <begin position="125"/>
        <end position="161"/>
    </location>
</feature>
<dbReference type="PANTHER" id="PTHR39730:SF1">
    <property type="entry name" value="ENDOGLUCANASE 1"/>
    <property type="match status" value="1"/>
</dbReference>
<accession>A0A815CGX2</accession>
<evidence type="ECO:0000256" key="11">
    <source>
        <dbReference type="SAM" id="MobiDB-lite"/>
    </source>
</evidence>
<keyword evidence="6" id="KW-0136">Cellulose degradation</keyword>
<comment type="similarity">
    <text evidence="2">Belongs to the glycosyl hydrolase 45 (cellulase K) family.</text>
</comment>
<dbReference type="Pfam" id="PF00734">
    <property type="entry name" value="CBM_1"/>
    <property type="match status" value="3"/>
</dbReference>
<dbReference type="SUPFAM" id="SSF50685">
    <property type="entry name" value="Barwin-like endoglucanases"/>
    <property type="match status" value="1"/>
</dbReference>